<evidence type="ECO:0000313" key="2">
    <source>
        <dbReference type="EMBL" id="BAB48944.1"/>
    </source>
</evidence>
<dbReference type="EMBL" id="BA000012">
    <property type="protein sequence ID" value="BAB48944.1"/>
    <property type="molecule type" value="Genomic_DNA"/>
</dbReference>
<dbReference type="KEGG" id="mlo:mlr1610"/>
<gene>
    <name evidence="2" type="ordered locus">mlr1610</name>
</gene>
<evidence type="ECO:0000256" key="1">
    <source>
        <dbReference type="SAM" id="MobiDB-lite"/>
    </source>
</evidence>
<reference evidence="2 3" key="1">
    <citation type="journal article" date="2000" name="DNA Res.">
        <title>Complete genome structure of the nitrogen-fixing symbiotic bacterium Mesorhizobium loti.</title>
        <authorList>
            <person name="Kaneko T."/>
            <person name="Nakamura Y."/>
            <person name="Sato S."/>
            <person name="Asamizu E."/>
            <person name="Kato T."/>
            <person name="Sasamoto S."/>
            <person name="Watanabe A."/>
            <person name="Idesawa K."/>
            <person name="Ishikawa A."/>
            <person name="Kawashima K."/>
            <person name="Kimura T."/>
            <person name="Kishida Y."/>
            <person name="Kiyokawa C."/>
            <person name="Kohara M."/>
            <person name="Matsumoto M."/>
            <person name="Matsuno A."/>
            <person name="Mochizuki Y."/>
            <person name="Nakayama S."/>
            <person name="Nakazaki N."/>
            <person name="Shimpo S."/>
            <person name="Sugimoto M."/>
            <person name="Takeuchi C."/>
            <person name="Yamada M."/>
            <person name="Tabata S."/>
        </authorList>
    </citation>
    <scope>NUCLEOTIDE SEQUENCE [LARGE SCALE GENOMIC DNA]</scope>
    <source>
        <strain evidence="3">LMG 29417 / CECT 9101 / MAFF 303099</strain>
    </source>
</reference>
<proteinExistence type="predicted"/>
<accession>Q98K70</accession>
<sequence>MSLLEPDRVDGAYRATGLVGRHRGEQQVLERSVRADRAGKAEREFADQPPAVRRIDDAGHPHAIPCPGAEGGVEGATDLVRGQLAANGLGEEIADRRGVDLSHQAERIGEVFLLALAVAGAVLDPFMPFQLGGRARHHLIKLLAGTGVQIDRRQVLPVSRIVVGLVACRHLAIEIAVRLRPQAMQGEVGGVELARVLRPAFGLARLGLAKSRLPAQREDIFGFSRGGRLALSARCRRHRRRTAAREMAASDLHPAALRIGAGHQDQIMRRRVLVAGKQLVALPGLGRDIAWVLAVLDGLRCRTGSVGHEGAAHLDLGTRSIGQRHRQHGQSENDTNAHEKSPAEKWATD</sequence>
<dbReference type="HOGENOM" id="CLU_794262_0_0_5"/>
<dbReference type="Proteomes" id="UP000000552">
    <property type="component" value="Chromosome"/>
</dbReference>
<name>Q98K70_RHILO</name>
<feature type="compositionally biased region" description="Basic and acidic residues" evidence="1">
    <location>
        <begin position="329"/>
        <end position="349"/>
    </location>
</feature>
<feature type="region of interest" description="Disordered" evidence="1">
    <location>
        <begin position="316"/>
        <end position="349"/>
    </location>
</feature>
<dbReference type="AlphaFoldDB" id="Q98K70"/>
<evidence type="ECO:0000313" key="3">
    <source>
        <dbReference type="Proteomes" id="UP000000552"/>
    </source>
</evidence>
<protein>
    <submittedName>
        <fullName evidence="2">Mlr1610 protein</fullName>
    </submittedName>
</protein>
<organism evidence="2 3">
    <name type="scientific">Mesorhizobium japonicum (strain LMG 29417 / CECT 9101 / MAFF 303099)</name>
    <name type="common">Mesorhizobium loti (strain MAFF 303099)</name>
    <dbReference type="NCBI Taxonomy" id="266835"/>
    <lineage>
        <taxon>Bacteria</taxon>
        <taxon>Pseudomonadati</taxon>
        <taxon>Pseudomonadota</taxon>
        <taxon>Alphaproteobacteria</taxon>
        <taxon>Hyphomicrobiales</taxon>
        <taxon>Phyllobacteriaceae</taxon>
        <taxon>Mesorhizobium</taxon>
    </lineage>
</organism>